<name>A0A8X6MBG5_9ARAC</name>
<gene>
    <name evidence="1" type="ORF">TNIN_81971</name>
</gene>
<dbReference type="AlphaFoldDB" id="A0A8X6MBG5"/>
<comment type="caution">
    <text evidence="1">The sequence shown here is derived from an EMBL/GenBank/DDBJ whole genome shotgun (WGS) entry which is preliminary data.</text>
</comment>
<keyword evidence="2" id="KW-1185">Reference proteome</keyword>
<protein>
    <submittedName>
        <fullName evidence="1">Uncharacterized protein</fullName>
    </submittedName>
</protein>
<proteinExistence type="predicted"/>
<accession>A0A8X6MBG5</accession>
<evidence type="ECO:0000313" key="1">
    <source>
        <dbReference type="EMBL" id="GFS39058.1"/>
    </source>
</evidence>
<dbReference type="Proteomes" id="UP000886998">
    <property type="component" value="Unassembled WGS sequence"/>
</dbReference>
<dbReference type="EMBL" id="BMAV01025168">
    <property type="protein sequence ID" value="GFS39058.1"/>
    <property type="molecule type" value="Genomic_DNA"/>
</dbReference>
<reference evidence="1" key="1">
    <citation type="submission" date="2020-08" db="EMBL/GenBank/DDBJ databases">
        <title>Multicomponent nature underlies the extraordinary mechanical properties of spider dragline silk.</title>
        <authorList>
            <person name="Kono N."/>
            <person name="Nakamura H."/>
            <person name="Mori M."/>
            <person name="Yoshida Y."/>
            <person name="Ohtoshi R."/>
            <person name="Malay A.D."/>
            <person name="Moran D.A.P."/>
            <person name="Tomita M."/>
            <person name="Numata K."/>
            <person name="Arakawa K."/>
        </authorList>
    </citation>
    <scope>NUCLEOTIDE SEQUENCE</scope>
</reference>
<organism evidence="1 2">
    <name type="scientific">Trichonephila inaurata madagascariensis</name>
    <dbReference type="NCBI Taxonomy" id="2747483"/>
    <lineage>
        <taxon>Eukaryota</taxon>
        <taxon>Metazoa</taxon>
        <taxon>Ecdysozoa</taxon>
        <taxon>Arthropoda</taxon>
        <taxon>Chelicerata</taxon>
        <taxon>Arachnida</taxon>
        <taxon>Araneae</taxon>
        <taxon>Araneomorphae</taxon>
        <taxon>Entelegynae</taxon>
        <taxon>Araneoidea</taxon>
        <taxon>Nephilidae</taxon>
        <taxon>Trichonephila</taxon>
        <taxon>Trichonephila inaurata</taxon>
    </lineage>
</organism>
<sequence>MEVSRLKMEHDLCSAFTSSEASSKMDSALGQLEVSSLSQGGPCHHNIQSGNHLRSIPRDAISAGFSLEGPCLPMPLLVKLS</sequence>
<evidence type="ECO:0000313" key="2">
    <source>
        <dbReference type="Proteomes" id="UP000886998"/>
    </source>
</evidence>